<feature type="modified residue" description="N6-lipoyllysine" evidence="3 4">
    <location>
        <position position="56"/>
    </location>
</feature>
<evidence type="ECO:0000259" key="5">
    <source>
        <dbReference type="PROSITE" id="PS50968"/>
    </source>
</evidence>
<dbReference type="NCBIfam" id="TIGR00527">
    <property type="entry name" value="gcvH"/>
    <property type="match status" value="1"/>
</dbReference>
<dbReference type="Gene3D" id="2.40.50.100">
    <property type="match status" value="1"/>
</dbReference>
<dbReference type="InterPro" id="IPR000089">
    <property type="entry name" value="Biotin_lipoyl"/>
</dbReference>
<dbReference type="CDD" id="cd06848">
    <property type="entry name" value="GCS_H"/>
    <property type="match status" value="1"/>
</dbReference>
<comment type="cofactor">
    <cofactor evidence="3">
        <name>(R)-lipoate</name>
        <dbReference type="ChEBI" id="CHEBI:83088"/>
    </cofactor>
    <text evidence="3">Binds 1 lipoyl cofactor covalently.</text>
</comment>
<dbReference type="NCBIfam" id="NF002270">
    <property type="entry name" value="PRK01202.1"/>
    <property type="match status" value="1"/>
</dbReference>
<gene>
    <name evidence="3 6" type="primary">gcvH</name>
    <name evidence="6" type="ORF">ENM46_01950</name>
</gene>
<dbReference type="GO" id="GO:0005960">
    <property type="term" value="C:glycine cleavage complex"/>
    <property type="evidence" value="ECO:0007669"/>
    <property type="project" value="InterPro"/>
</dbReference>
<dbReference type="HAMAP" id="MF_00272">
    <property type="entry name" value="GcvH"/>
    <property type="match status" value="1"/>
</dbReference>
<dbReference type="InterPro" id="IPR002930">
    <property type="entry name" value="GCV_H"/>
</dbReference>
<accession>A0A7C5Y934</accession>
<dbReference type="InterPro" id="IPR003016">
    <property type="entry name" value="2-oxoA_DH_lipoyl-BS"/>
</dbReference>
<dbReference type="Pfam" id="PF01597">
    <property type="entry name" value="GCV_H"/>
    <property type="match status" value="1"/>
</dbReference>
<name>A0A7C5Y934_9BACT</name>
<comment type="similarity">
    <text evidence="1 3">Belongs to the GcvH family.</text>
</comment>
<comment type="function">
    <text evidence="3">The glycine cleavage system catalyzes the degradation of glycine. The H protein shuttles the methylamine group of glycine from the P protein to the T protein.</text>
</comment>
<dbReference type="InterPro" id="IPR011053">
    <property type="entry name" value="Single_hybrid_motif"/>
</dbReference>
<dbReference type="GO" id="GO:0019464">
    <property type="term" value="P:glycine decarboxylation via glycine cleavage system"/>
    <property type="evidence" value="ECO:0007669"/>
    <property type="project" value="UniProtKB-UniRule"/>
</dbReference>
<evidence type="ECO:0000256" key="2">
    <source>
        <dbReference type="ARBA" id="ARBA00022823"/>
    </source>
</evidence>
<dbReference type="PANTHER" id="PTHR11715:SF3">
    <property type="entry name" value="GLYCINE CLEAVAGE SYSTEM H PROTEIN-RELATED"/>
    <property type="match status" value="1"/>
</dbReference>
<feature type="domain" description="Lipoyl-binding" evidence="5">
    <location>
        <begin position="15"/>
        <end position="97"/>
    </location>
</feature>
<dbReference type="PROSITE" id="PS50968">
    <property type="entry name" value="BIOTINYL_LIPOYL"/>
    <property type="match status" value="1"/>
</dbReference>
<dbReference type="InterPro" id="IPR033753">
    <property type="entry name" value="GCV_H/Fam206"/>
</dbReference>
<dbReference type="SUPFAM" id="SSF51230">
    <property type="entry name" value="Single hybrid motif"/>
    <property type="match status" value="1"/>
</dbReference>
<dbReference type="PANTHER" id="PTHR11715">
    <property type="entry name" value="GLYCINE CLEAVAGE SYSTEM H PROTEIN"/>
    <property type="match status" value="1"/>
</dbReference>
<keyword evidence="2 3" id="KW-0450">Lipoyl</keyword>
<comment type="subunit">
    <text evidence="3">The glycine cleavage system is composed of four proteins: P, T, L and H.</text>
</comment>
<evidence type="ECO:0000313" key="6">
    <source>
        <dbReference type="EMBL" id="HHR33694.1"/>
    </source>
</evidence>
<evidence type="ECO:0000256" key="1">
    <source>
        <dbReference type="ARBA" id="ARBA00009249"/>
    </source>
</evidence>
<dbReference type="AlphaFoldDB" id="A0A7C5Y934"/>
<sequence length="120" mass="13448">MKKYVKTHEWFDTETGYVGVSNYAQDKLGDIVYVDLPQVGREVKKGEVIVSLESVKAAGDVYAPVSGKIVEVNEKVNVSPELVNQDPEGEGWLVKIEATNPAEFDELLTEEEYKKVIEEE</sequence>
<protein>
    <recommendedName>
        <fullName evidence="3">Glycine cleavage system H protein</fullName>
    </recommendedName>
</protein>
<dbReference type="EMBL" id="DRXW01000127">
    <property type="protein sequence ID" value="HHR33694.1"/>
    <property type="molecule type" value="Genomic_DNA"/>
</dbReference>
<dbReference type="GO" id="GO:0005829">
    <property type="term" value="C:cytosol"/>
    <property type="evidence" value="ECO:0007669"/>
    <property type="project" value="TreeGrafter"/>
</dbReference>
<evidence type="ECO:0000256" key="3">
    <source>
        <dbReference type="HAMAP-Rule" id="MF_00272"/>
    </source>
</evidence>
<dbReference type="InterPro" id="IPR017453">
    <property type="entry name" value="GCV_H_sub"/>
</dbReference>
<proteinExistence type="inferred from homology"/>
<organism evidence="6">
    <name type="scientific">Fervidobacterium nodosum</name>
    <dbReference type="NCBI Taxonomy" id="2424"/>
    <lineage>
        <taxon>Bacteria</taxon>
        <taxon>Thermotogati</taxon>
        <taxon>Thermotogota</taxon>
        <taxon>Thermotogae</taxon>
        <taxon>Thermotogales</taxon>
        <taxon>Fervidobacteriaceae</taxon>
        <taxon>Fervidobacterium</taxon>
    </lineage>
</organism>
<evidence type="ECO:0000256" key="4">
    <source>
        <dbReference type="PIRSR" id="PIRSR617453-50"/>
    </source>
</evidence>
<comment type="caution">
    <text evidence="6">The sequence shown here is derived from an EMBL/GenBank/DDBJ whole genome shotgun (WGS) entry which is preliminary data.</text>
</comment>
<dbReference type="GO" id="GO:0009249">
    <property type="term" value="P:protein lipoylation"/>
    <property type="evidence" value="ECO:0007669"/>
    <property type="project" value="TreeGrafter"/>
</dbReference>
<dbReference type="PROSITE" id="PS00189">
    <property type="entry name" value="LIPOYL"/>
    <property type="match status" value="1"/>
</dbReference>
<reference evidence="6" key="1">
    <citation type="journal article" date="2020" name="mSystems">
        <title>Genome- and Community-Level Interaction Insights into Carbon Utilization and Element Cycling Functions of Hydrothermarchaeota in Hydrothermal Sediment.</title>
        <authorList>
            <person name="Zhou Z."/>
            <person name="Liu Y."/>
            <person name="Xu W."/>
            <person name="Pan J."/>
            <person name="Luo Z.H."/>
            <person name="Li M."/>
        </authorList>
    </citation>
    <scope>NUCLEOTIDE SEQUENCE [LARGE SCALE GENOMIC DNA]</scope>
    <source>
        <strain evidence="6">SpSt-1088</strain>
    </source>
</reference>